<dbReference type="EMBL" id="LXQA010017029">
    <property type="protein sequence ID" value="MCH89842.1"/>
    <property type="molecule type" value="Genomic_DNA"/>
</dbReference>
<sequence>MQILKHMYSGYFDFITSFVAFQQQLEDGNSFVEETPNNTMEEEQTMRDYCRRTDRDQVTLGFQPANPVTIDIKGNVLTGLRENQFDGRLNTDPWDHLSQFAETCEIQKVPETVMEDQKKLRLFSYKSC</sequence>
<reference evidence="1 2" key="1">
    <citation type="journal article" date="2018" name="Front. Plant Sci.">
        <title>Red Clover (Trifolium pratense) and Zigzag Clover (T. medium) - A Picture of Genomic Similarities and Differences.</title>
        <authorList>
            <person name="Dluhosova J."/>
            <person name="Istvanek J."/>
            <person name="Nedelnik J."/>
            <person name="Repkova J."/>
        </authorList>
    </citation>
    <scope>NUCLEOTIDE SEQUENCE [LARGE SCALE GENOMIC DNA]</scope>
    <source>
        <strain evidence="2">cv. 10/8</strain>
        <tissue evidence="1">Leaf</tissue>
    </source>
</reference>
<comment type="caution">
    <text evidence="1">The sequence shown here is derived from an EMBL/GenBank/DDBJ whole genome shotgun (WGS) entry which is preliminary data.</text>
</comment>
<evidence type="ECO:0000313" key="2">
    <source>
        <dbReference type="Proteomes" id="UP000265520"/>
    </source>
</evidence>
<protein>
    <submittedName>
        <fullName evidence="1">Putative athila retroelement ORF1 protein</fullName>
    </submittedName>
</protein>
<dbReference type="AlphaFoldDB" id="A0A392MRG7"/>
<keyword evidence="2" id="KW-1185">Reference proteome</keyword>
<name>A0A392MRG7_9FABA</name>
<evidence type="ECO:0000313" key="1">
    <source>
        <dbReference type="EMBL" id="MCH89842.1"/>
    </source>
</evidence>
<dbReference type="Proteomes" id="UP000265520">
    <property type="component" value="Unassembled WGS sequence"/>
</dbReference>
<accession>A0A392MRG7</accession>
<proteinExistence type="predicted"/>
<organism evidence="1 2">
    <name type="scientific">Trifolium medium</name>
    <dbReference type="NCBI Taxonomy" id="97028"/>
    <lineage>
        <taxon>Eukaryota</taxon>
        <taxon>Viridiplantae</taxon>
        <taxon>Streptophyta</taxon>
        <taxon>Embryophyta</taxon>
        <taxon>Tracheophyta</taxon>
        <taxon>Spermatophyta</taxon>
        <taxon>Magnoliopsida</taxon>
        <taxon>eudicotyledons</taxon>
        <taxon>Gunneridae</taxon>
        <taxon>Pentapetalae</taxon>
        <taxon>rosids</taxon>
        <taxon>fabids</taxon>
        <taxon>Fabales</taxon>
        <taxon>Fabaceae</taxon>
        <taxon>Papilionoideae</taxon>
        <taxon>50 kb inversion clade</taxon>
        <taxon>NPAAA clade</taxon>
        <taxon>Hologalegina</taxon>
        <taxon>IRL clade</taxon>
        <taxon>Trifolieae</taxon>
        <taxon>Trifolium</taxon>
    </lineage>
</organism>
<gene>
    <name evidence="1" type="ORF">A2U01_0010744</name>
</gene>